<sequence>MCLISILFLLFHLLILSLHSFSLSLAPRQPFSFASSCHTKSRDASNSSHVYHSSTYQLIYLCPIYLSMYLSISLSLSYLSISVLSIYLCPIYLSIYLSI</sequence>
<gene>
    <name evidence="3" type="ORF">CSUI_001444</name>
</gene>
<comment type="caution">
    <text evidence="3">The sequence shown here is derived from an EMBL/GenBank/DDBJ whole genome shotgun (WGS) entry which is preliminary data.</text>
</comment>
<organism evidence="3 4">
    <name type="scientific">Cystoisospora suis</name>
    <dbReference type="NCBI Taxonomy" id="483139"/>
    <lineage>
        <taxon>Eukaryota</taxon>
        <taxon>Sar</taxon>
        <taxon>Alveolata</taxon>
        <taxon>Apicomplexa</taxon>
        <taxon>Conoidasida</taxon>
        <taxon>Coccidia</taxon>
        <taxon>Eucoccidiorida</taxon>
        <taxon>Eimeriorina</taxon>
        <taxon>Sarcocystidae</taxon>
        <taxon>Cystoisospora</taxon>
    </lineage>
</organism>
<keyword evidence="4" id="KW-1185">Reference proteome</keyword>
<dbReference type="VEuPathDB" id="ToxoDB:CSUI_001444"/>
<reference evidence="3 4" key="1">
    <citation type="journal article" date="2017" name="Int. J. Parasitol.">
        <title>The genome of the protozoan parasite Cystoisospora suis and a reverse vaccinology approach to identify vaccine candidates.</title>
        <authorList>
            <person name="Palmieri N."/>
            <person name="Shrestha A."/>
            <person name="Ruttkowski B."/>
            <person name="Beck T."/>
            <person name="Vogl C."/>
            <person name="Tomley F."/>
            <person name="Blake D.P."/>
            <person name="Joachim A."/>
        </authorList>
    </citation>
    <scope>NUCLEOTIDE SEQUENCE [LARGE SCALE GENOMIC DNA]</scope>
    <source>
        <strain evidence="3 4">Wien I</strain>
    </source>
</reference>
<dbReference type="GeneID" id="94424861"/>
<protein>
    <recommendedName>
        <fullName evidence="5">Transmembrane protein</fullName>
    </recommendedName>
</protein>
<keyword evidence="1" id="KW-0472">Membrane</keyword>
<dbReference type="RefSeq" id="XP_067926373.1">
    <property type="nucleotide sequence ID" value="XM_068061650.1"/>
</dbReference>
<evidence type="ECO:0000256" key="1">
    <source>
        <dbReference type="SAM" id="Phobius"/>
    </source>
</evidence>
<evidence type="ECO:0000256" key="2">
    <source>
        <dbReference type="SAM" id="SignalP"/>
    </source>
</evidence>
<feature type="chain" id="PRO_5012022130" description="Transmembrane protein" evidence="2">
    <location>
        <begin position="18"/>
        <end position="99"/>
    </location>
</feature>
<dbReference type="AlphaFoldDB" id="A0A2C6KKX8"/>
<evidence type="ECO:0008006" key="5">
    <source>
        <dbReference type="Google" id="ProtNLM"/>
    </source>
</evidence>
<name>A0A2C6KKX8_9APIC</name>
<feature type="signal peptide" evidence="2">
    <location>
        <begin position="1"/>
        <end position="17"/>
    </location>
</feature>
<feature type="transmembrane region" description="Helical" evidence="1">
    <location>
        <begin position="58"/>
        <end position="89"/>
    </location>
</feature>
<keyword evidence="1" id="KW-1133">Transmembrane helix</keyword>
<evidence type="ECO:0000313" key="4">
    <source>
        <dbReference type="Proteomes" id="UP000221165"/>
    </source>
</evidence>
<accession>A0A2C6KKX8</accession>
<dbReference type="EMBL" id="MIGC01000570">
    <property type="protein sequence ID" value="PHJ24701.1"/>
    <property type="molecule type" value="Genomic_DNA"/>
</dbReference>
<proteinExistence type="predicted"/>
<keyword evidence="2" id="KW-0732">Signal</keyword>
<keyword evidence="1" id="KW-0812">Transmembrane</keyword>
<dbReference type="Proteomes" id="UP000221165">
    <property type="component" value="Unassembled WGS sequence"/>
</dbReference>
<evidence type="ECO:0000313" key="3">
    <source>
        <dbReference type="EMBL" id="PHJ24701.1"/>
    </source>
</evidence>